<dbReference type="Gene3D" id="3.55.50.30">
    <property type="match status" value="1"/>
</dbReference>
<name>A0A1I3RS67_9SPHI</name>
<proteinExistence type="predicted"/>
<dbReference type="PANTHER" id="PTHR30273">
    <property type="entry name" value="PERIPLASMIC SIGNAL SENSOR AND SIGMA FACTOR ACTIVATOR FECR-RELATED"/>
    <property type="match status" value="1"/>
</dbReference>
<keyword evidence="1" id="KW-0812">Transmembrane</keyword>
<accession>A0A1I3RS67</accession>
<dbReference type="OrthoDB" id="642683at2"/>
<dbReference type="Pfam" id="PF04773">
    <property type="entry name" value="FecR"/>
    <property type="match status" value="1"/>
</dbReference>
<dbReference type="InterPro" id="IPR032508">
    <property type="entry name" value="FecR_C"/>
</dbReference>
<dbReference type="Proteomes" id="UP000198670">
    <property type="component" value="Unassembled WGS sequence"/>
</dbReference>
<dbReference type="GO" id="GO:0016989">
    <property type="term" value="F:sigma factor antagonist activity"/>
    <property type="evidence" value="ECO:0007669"/>
    <property type="project" value="TreeGrafter"/>
</dbReference>
<dbReference type="PANTHER" id="PTHR30273:SF2">
    <property type="entry name" value="PROTEIN FECR"/>
    <property type="match status" value="1"/>
</dbReference>
<gene>
    <name evidence="4" type="ORF">SAMN05444682_11096</name>
</gene>
<evidence type="ECO:0000259" key="2">
    <source>
        <dbReference type="Pfam" id="PF04773"/>
    </source>
</evidence>
<dbReference type="PIRSF" id="PIRSF018266">
    <property type="entry name" value="FecR"/>
    <property type="match status" value="1"/>
</dbReference>
<protein>
    <submittedName>
        <fullName evidence="4">FecR family protein</fullName>
    </submittedName>
</protein>
<dbReference type="STRING" id="1477437.SAMN05444682_11096"/>
<evidence type="ECO:0000313" key="4">
    <source>
        <dbReference type="EMBL" id="SFJ48752.1"/>
    </source>
</evidence>
<sequence>MSGKGNFRKHVDRLNRQLPDPLSEEEEKLIADWLDKRDGYTRLDREQDESYLKRVKAELYQHISDKIAGSKPQMSRRMWLRIAASVIFCAFIGIGSYLLTRSKGEKLIAVQNTGRVTQKSVLPDGSVLWLNAASKVRVPLKFDGKQRNVYLDEGEAFFDIAKDEKKPFFVHTPTLTIKVLGTAFNVKSYKQLEEVRVTVNEGMISVAKGGDELEKLAKNKELIFDKRASNYSVREVESQKLSRWREGEIYLLDAPLQDLILAMEHKYLVNIGCPDEWLDKERISIEIPPEQTLEEVMAVLAKIFNVQYDRTGKEVVIRPR</sequence>
<feature type="domain" description="FecR protein" evidence="2">
    <location>
        <begin position="118"/>
        <end position="204"/>
    </location>
</feature>
<dbReference type="Gene3D" id="2.60.120.1440">
    <property type="match status" value="1"/>
</dbReference>
<evidence type="ECO:0000259" key="3">
    <source>
        <dbReference type="Pfam" id="PF16344"/>
    </source>
</evidence>
<dbReference type="InterPro" id="IPR012373">
    <property type="entry name" value="Ferrdict_sens_TM"/>
</dbReference>
<dbReference type="RefSeq" id="WP_090629592.1">
    <property type="nucleotide sequence ID" value="NZ_FOQO01000010.1"/>
</dbReference>
<evidence type="ECO:0000256" key="1">
    <source>
        <dbReference type="SAM" id="Phobius"/>
    </source>
</evidence>
<keyword evidence="5" id="KW-1185">Reference proteome</keyword>
<dbReference type="Pfam" id="PF16344">
    <property type="entry name" value="FecR_C"/>
    <property type="match status" value="1"/>
</dbReference>
<feature type="domain" description="Protein FecR C-terminal" evidence="3">
    <location>
        <begin position="253"/>
        <end position="317"/>
    </location>
</feature>
<dbReference type="EMBL" id="FOQO01000010">
    <property type="protein sequence ID" value="SFJ48752.1"/>
    <property type="molecule type" value="Genomic_DNA"/>
</dbReference>
<reference evidence="4 5" key="1">
    <citation type="submission" date="2016-10" db="EMBL/GenBank/DDBJ databases">
        <authorList>
            <person name="de Groot N.N."/>
        </authorList>
    </citation>
    <scope>NUCLEOTIDE SEQUENCE [LARGE SCALE GENOMIC DNA]</scope>
    <source>
        <strain evidence="4 5">RK1</strain>
    </source>
</reference>
<evidence type="ECO:0000313" key="5">
    <source>
        <dbReference type="Proteomes" id="UP000198670"/>
    </source>
</evidence>
<dbReference type="AlphaFoldDB" id="A0A1I3RS67"/>
<dbReference type="InterPro" id="IPR006860">
    <property type="entry name" value="FecR"/>
</dbReference>
<keyword evidence="1" id="KW-0472">Membrane</keyword>
<feature type="transmembrane region" description="Helical" evidence="1">
    <location>
        <begin position="79"/>
        <end position="99"/>
    </location>
</feature>
<organism evidence="4 5">
    <name type="scientific">Parapedobacter indicus</name>
    <dbReference type="NCBI Taxonomy" id="1477437"/>
    <lineage>
        <taxon>Bacteria</taxon>
        <taxon>Pseudomonadati</taxon>
        <taxon>Bacteroidota</taxon>
        <taxon>Sphingobacteriia</taxon>
        <taxon>Sphingobacteriales</taxon>
        <taxon>Sphingobacteriaceae</taxon>
        <taxon>Parapedobacter</taxon>
    </lineage>
</organism>
<keyword evidence="1" id="KW-1133">Transmembrane helix</keyword>